<feature type="transmembrane region" description="Helical" evidence="1">
    <location>
        <begin position="72"/>
        <end position="91"/>
    </location>
</feature>
<keyword evidence="4" id="KW-1185">Reference proteome</keyword>
<organism evidence="3 4">
    <name type="scientific">Methylobacterium gnaphalii</name>
    <dbReference type="NCBI Taxonomy" id="1010610"/>
    <lineage>
        <taxon>Bacteria</taxon>
        <taxon>Pseudomonadati</taxon>
        <taxon>Pseudomonadota</taxon>
        <taxon>Alphaproteobacteria</taxon>
        <taxon>Hyphomicrobiales</taxon>
        <taxon>Methylobacteriaceae</taxon>
        <taxon>Methylobacterium</taxon>
    </lineage>
</organism>
<proteinExistence type="predicted"/>
<comment type="caution">
    <text evidence="3">The sequence shown here is derived from an EMBL/GenBank/DDBJ whole genome shotgun (WGS) entry which is preliminary data.</text>
</comment>
<dbReference type="SUPFAM" id="SSF55729">
    <property type="entry name" value="Acyl-CoA N-acyltransferases (Nat)"/>
    <property type="match status" value="1"/>
</dbReference>
<feature type="domain" description="BioF2-like acetyltransferase" evidence="2">
    <location>
        <begin position="192"/>
        <end position="334"/>
    </location>
</feature>
<dbReference type="InterPro" id="IPR016181">
    <property type="entry name" value="Acyl_CoA_acyltransferase"/>
</dbReference>
<dbReference type="OrthoDB" id="9808976at2"/>
<evidence type="ECO:0000259" key="2">
    <source>
        <dbReference type="Pfam" id="PF13480"/>
    </source>
</evidence>
<keyword evidence="1" id="KW-0472">Membrane</keyword>
<dbReference type="RefSeq" id="WP_147046790.1">
    <property type="nucleotide sequence ID" value="NZ_BJZV01000012.1"/>
</dbReference>
<dbReference type="AlphaFoldDB" id="A0A512JKN0"/>
<dbReference type="EMBL" id="BJZV01000012">
    <property type="protein sequence ID" value="GEP10511.1"/>
    <property type="molecule type" value="Genomic_DNA"/>
</dbReference>
<dbReference type="Proteomes" id="UP000321750">
    <property type="component" value="Unassembled WGS sequence"/>
</dbReference>
<keyword evidence="1" id="KW-0812">Transmembrane</keyword>
<gene>
    <name evidence="3" type="ORF">MGN01_23560</name>
</gene>
<accession>A0A512JKN0</accession>
<evidence type="ECO:0000313" key="4">
    <source>
        <dbReference type="Proteomes" id="UP000321750"/>
    </source>
</evidence>
<evidence type="ECO:0000256" key="1">
    <source>
        <dbReference type="SAM" id="Phobius"/>
    </source>
</evidence>
<reference evidence="3 4" key="1">
    <citation type="submission" date="2019-07" db="EMBL/GenBank/DDBJ databases">
        <title>Whole genome shotgun sequence of Methylobacterium gnaphalii NBRC 107716.</title>
        <authorList>
            <person name="Hosoyama A."/>
            <person name="Uohara A."/>
            <person name="Ohji S."/>
            <person name="Ichikawa N."/>
        </authorList>
    </citation>
    <scope>NUCLEOTIDE SEQUENCE [LARGE SCALE GENOMIC DNA]</scope>
    <source>
        <strain evidence="3 4">NBRC 107716</strain>
    </source>
</reference>
<evidence type="ECO:0000313" key="3">
    <source>
        <dbReference type="EMBL" id="GEP10511.1"/>
    </source>
</evidence>
<name>A0A512JKN0_9HYPH</name>
<dbReference type="Pfam" id="PF13480">
    <property type="entry name" value="Acetyltransf_6"/>
    <property type="match status" value="1"/>
</dbReference>
<dbReference type="InterPro" id="IPR038740">
    <property type="entry name" value="BioF2-like_GNAT_dom"/>
</dbReference>
<keyword evidence="1" id="KW-1133">Transmembrane helix</keyword>
<sequence length="402" mass="45166">MLRLDPEAVNTASTGLGPIDDLQVRVADAPSAFPDWPRTGEPRQARCHVFQCADVLEVWLDTIGRARRIRPLFVGVSTAAGATVMLLPLGIERVRGIRVLGFLDGTVVDYSQPVLFPSAAQIDGAAMTRLWQRIRSALPGFDVALLDKMPVEIGGQANPLMHLGAEAMPVSGHVMSLSGSREELEARIPVSKRHQRYMRQLTKDQSVALEVAETAERARVFLDDMIENKTRKFHETRVPGFEVPGKRAFYDEATRRLPNLAPIHLSAVRAGETVVASHWGLIFGDRFYFLMTAYAGGEWRKYSPGRILNDELIRWCHANGYRWFDFGIGDEVYKDEYCDIVVPLHVAVIPVTLRGRLYVRSGAVLERLRASQLWQRLRPYKWVILRTLRRSPAPTVKGGESE</sequence>
<dbReference type="Gene3D" id="3.40.630.30">
    <property type="match status" value="1"/>
</dbReference>
<protein>
    <recommendedName>
        <fullName evidence="2">BioF2-like acetyltransferase domain-containing protein</fullName>
    </recommendedName>
</protein>